<dbReference type="EMBL" id="JAGUCO010000007">
    <property type="protein sequence ID" value="MBS2099008.1"/>
    <property type="molecule type" value="Genomic_DNA"/>
</dbReference>
<reference evidence="3 4" key="1">
    <citation type="journal article" date="2015" name="Int. J. Syst. Evol. Microbiol.">
        <title>Carboxylicivirga linearis sp. nov., isolated from a sea cucumber culture pond.</title>
        <authorList>
            <person name="Wang F.Q."/>
            <person name="Zhou Y.X."/>
            <person name="Lin X.Z."/>
            <person name="Chen G.J."/>
            <person name="Du Z.J."/>
        </authorList>
    </citation>
    <scope>NUCLEOTIDE SEQUENCE [LARGE SCALE GENOMIC DNA]</scope>
    <source>
        <strain evidence="3 4">FB218</strain>
    </source>
</reference>
<keyword evidence="4" id="KW-1185">Reference proteome</keyword>
<gene>
    <name evidence="3" type="ORF">KEM10_12020</name>
</gene>
<evidence type="ECO:0000313" key="4">
    <source>
        <dbReference type="Proteomes" id="UP000708576"/>
    </source>
</evidence>
<dbReference type="PROSITE" id="PS51898">
    <property type="entry name" value="TYR_RECOMBINASE"/>
    <property type="match status" value="1"/>
</dbReference>
<dbReference type="InterPro" id="IPR013762">
    <property type="entry name" value="Integrase-like_cat_sf"/>
</dbReference>
<evidence type="ECO:0000256" key="1">
    <source>
        <dbReference type="ARBA" id="ARBA00023172"/>
    </source>
</evidence>
<dbReference type="Proteomes" id="UP000708576">
    <property type="component" value="Unassembled WGS sequence"/>
</dbReference>
<comment type="caution">
    <text evidence="3">The sequence shown here is derived from an EMBL/GenBank/DDBJ whole genome shotgun (WGS) entry which is preliminary data.</text>
</comment>
<dbReference type="Pfam" id="PF00589">
    <property type="entry name" value="Phage_integrase"/>
    <property type="match status" value="1"/>
</dbReference>
<sequence>MLRHSFATHLLKQGTDLRYIQEWLGHASLKTTDRYPMYLILILANLKIR</sequence>
<dbReference type="InterPro" id="IPR011010">
    <property type="entry name" value="DNA_brk_join_enz"/>
</dbReference>
<organism evidence="3 4">
    <name type="scientific">Carboxylicivirga linearis</name>
    <dbReference type="NCBI Taxonomy" id="1628157"/>
    <lineage>
        <taxon>Bacteria</taxon>
        <taxon>Pseudomonadati</taxon>
        <taxon>Bacteroidota</taxon>
        <taxon>Bacteroidia</taxon>
        <taxon>Marinilabiliales</taxon>
        <taxon>Marinilabiliaceae</taxon>
        <taxon>Carboxylicivirga</taxon>
    </lineage>
</organism>
<dbReference type="Gene3D" id="1.10.443.10">
    <property type="entry name" value="Intergrase catalytic core"/>
    <property type="match status" value="1"/>
</dbReference>
<keyword evidence="1" id="KW-0233">DNA recombination</keyword>
<dbReference type="InterPro" id="IPR002104">
    <property type="entry name" value="Integrase_catalytic"/>
</dbReference>
<feature type="domain" description="Tyr recombinase" evidence="2">
    <location>
        <begin position="1"/>
        <end position="48"/>
    </location>
</feature>
<dbReference type="SUPFAM" id="SSF56349">
    <property type="entry name" value="DNA breaking-rejoining enzymes"/>
    <property type="match status" value="1"/>
</dbReference>
<name>A0ABS5JVX2_9BACT</name>
<protein>
    <submittedName>
        <fullName evidence="3">Tyrosine-type recombinase/integrase</fullName>
    </submittedName>
</protein>
<dbReference type="RefSeq" id="WP_212216301.1">
    <property type="nucleotide sequence ID" value="NZ_JAGUCO010000007.1"/>
</dbReference>
<evidence type="ECO:0000313" key="3">
    <source>
        <dbReference type="EMBL" id="MBS2099008.1"/>
    </source>
</evidence>
<proteinExistence type="predicted"/>
<accession>A0ABS5JVX2</accession>
<evidence type="ECO:0000259" key="2">
    <source>
        <dbReference type="PROSITE" id="PS51898"/>
    </source>
</evidence>